<dbReference type="RefSeq" id="WP_068398589.1">
    <property type="nucleotide sequence ID" value="NZ_CP014504.1"/>
</dbReference>
<proteinExistence type="predicted"/>
<dbReference type="Proteomes" id="UP000071561">
    <property type="component" value="Chromosome"/>
</dbReference>
<protein>
    <recommendedName>
        <fullName evidence="3">Bacteriocin resistance YdeI/OmpD-like protein</fullName>
    </recommendedName>
</protein>
<accession>A0A127VAL5</accession>
<reference evidence="1 2" key="1">
    <citation type="submission" date="2016-03" db="EMBL/GenBank/DDBJ databases">
        <title>Complete genome sequence of Pedobacter cryoconitis PAMC 27485.</title>
        <authorList>
            <person name="Lee J."/>
            <person name="Kim O.-S."/>
        </authorList>
    </citation>
    <scope>NUCLEOTIDE SEQUENCE [LARGE SCALE GENOMIC DNA]</scope>
    <source>
        <strain evidence="1 2">PAMC 27485</strain>
    </source>
</reference>
<keyword evidence="2" id="KW-1185">Reference proteome</keyword>
<sequence>METNTSIPEDLQKLFDQKETAYKNFQSFSASSKRIILEWILKAKKTETREKRIVHTVELAERNIKANH</sequence>
<dbReference type="Pfam" id="PF13376">
    <property type="entry name" value="OmdA"/>
    <property type="match status" value="1"/>
</dbReference>
<organism evidence="1 2">
    <name type="scientific">Pedobacter cryoconitis</name>
    <dbReference type="NCBI Taxonomy" id="188932"/>
    <lineage>
        <taxon>Bacteria</taxon>
        <taxon>Pseudomonadati</taxon>
        <taxon>Bacteroidota</taxon>
        <taxon>Sphingobacteriia</taxon>
        <taxon>Sphingobacteriales</taxon>
        <taxon>Sphingobacteriaceae</taxon>
        <taxon>Pedobacter</taxon>
    </lineage>
</organism>
<dbReference type="KEGG" id="pcm:AY601_1476"/>
<dbReference type="AlphaFoldDB" id="A0A127VAL5"/>
<gene>
    <name evidence="1" type="ORF">AY601_1476</name>
</gene>
<dbReference type="PATRIC" id="fig|188932.3.peg.1538"/>
<name>A0A127VAL5_9SPHI</name>
<dbReference type="EMBL" id="CP014504">
    <property type="protein sequence ID" value="AMP98393.1"/>
    <property type="molecule type" value="Genomic_DNA"/>
</dbReference>
<dbReference type="OrthoDB" id="9796999at2"/>
<evidence type="ECO:0000313" key="1">
    <source>
        <dbReference type="EMBL" id="AMP98393.1"/>
    </source>
</evidence>
<evidence type="ECO:0000313" key="2">
    <source>
        <dbReference type="Proteomes" id="UP000071561"/>
    </source>
</evidence>
<evidence type="ECO:0008006" key="3">
    <source>
        <dbReference type="Google" id="ProtNLM"/>
    </source>
</evidence>